<proteinExistence type="inferred from homology"/>
<dbReference type="Pfam" id="PF06314">
    <property type="entry name" value="ADC"/>
    <property type="match status" value="1"/>
</dbReference>
<feature type="active site" description="Schiff-base intermediate with acetoacetate" evidence="4">
    <location>
        <position position="116"/>
    </location>
</feature>
<comment type="similarity">
    <text evidence="4">Belongs to the ADC family.</text>
</comment>
<name>A0ABN7HIR8_9BURK</name>
<dbReference type="SUPFAM" id="SSF160104">
    <property type="entry name" value="Acetoacetate decarboxylase-like"/>
    <property type="match status" value="1"/>
</dbReference>
<dbReference type="RefSeq" id="WP_201694732.1">
    <property type="nucleotide sequence ID" value="NZ_CAJHCQ010000002.1"/>
</dbReference>
<dbReference type="EMBL" id="CAJHCQ010000002">
    <property type="protein sequence ID" value="CAD6517980.1"/>
    <property type="molecule type" value="Genomic_DNA"/>
</dbReference>
<dbReference type="InterPro" id="IPR023653">
    <property type="entry name" value="Acetoacetate_decarboxylase_bac"/>
</dbReference>
<dbReference type="EC" id="4.1.1.4" evidence="4"/>
<comment type="function">
    <text evidence="4">Catalyzes the conversion of acetoacetate to acetone and carbon dioxide.</text>
</comment>
<dbReference type="InterPro" id="IPR010451">
    <property type="entry name" value="Acetoacetate_decarboxylase"/>
</dbReference>
<dbReference type="HAMAP" id="MF_00597">
    <property type="entry name" value="ADC"/>
    <property type="match status" value="1"/>
</dbReference>
<evidence type="ECO:0000256" key="1">
    <source>
        <dbReference type="ARBA" id="ARBA00022793"/>
    </source>
</evidence>
<keyword evidence="2 4" id="KW-0456">Lyase</keyword>
<dbReference type="GO" id="GO:0047602">
    <property type="term" value="F:acetoacetate decarboxylase activity"/>
    <property type="evidence" value="ECO:0007669"/>
    <property type="project" value="UniProtKB-EC"/>
</dbReference>
<keyword evidence="1 4" id="KW-0210">Decarboxylase</keyword>
<organism evidence="5 6">
    <name type="scientific">Paraburkholderia hiiakae</name>
    <dbReference type="NCBI Taxonomy" id="1081782"/>
    <lineage>
        <taxon>Bacteria</taxon>
        <taxon>Pseudomonadati</taxon>
        <taxon>Pseudomonadota</taxon>
        <taxon>Betaproteobacteria</taxon>
        <taxon>Burkholderiales</taxon>
        <taxon>Burkholderiaceae</taxon>
        <taxon>Paraburkholderia</taxon>
    </lineage>
</organism>
<dbReference type="Gene3D" id="2.40.400.10">
    <property type="entry name" value="Acetoacetate decarboxylase-like"/>
    <property type="match status" value="1"/>
</dbReference>
<evidence type="ECO:0000313" key="6">
    <source>
        <dbReference type="Proteomes" id="UP000656319"/>
    </source>
</evidence>
<accession>A0ABN7HIR8</accession>
<gene>
    <name evidence="5" type="primary">adc_1</name>
    <name evidence="4" type="synonym">adc</name>
    <name evidence="5" type="ORF">LMG27952_00929</name>
</gene>
<comment type="caution">
    <text evidence="5">The sequence shown here is derived from an EMBL/GenBank/DDBJ whole genome shotgun (WGS) entry which is preliminary data.</text>
</comment>
<evidence type="ECO:0000256" key="3">
    <source>
        <dbReference type="ARBA" id="ARBA00023270"/>
    </source>
</evidence>
<evidence type="ECO:0000256" key="4">
    <source>
        <dbReference type="HAMAP-Rule" id="MF_00597"/>
    </source>
</evidence>
<keyword evidence="6" id="KW-1185">Reference proteome</keyword>
<reference evidence="5 6" key="1">
    <citation type="submission" date="2020-10" db="EMBL/GenBank/DDBJ databases">
        <authorList>
            <person name="Peeters C."/>
        </authorList>
    </citation>
    <scope>NUCLEOTIDE SEQUENCE [LARGE SCALE GENOMIC DNA]</scope>
    <source>
        <strain evidence="5 6">LMG 27952</strain>
    </source>
</reference>
<dbReference type="Proteomes" id="UP000656319">
    <property type="component" value="Unassembled WGS sequence"/>
</dbReference>
<protein>
    <recommendedName>
        <fullName evidence="4">Acetoacetate decarboxylase</fullName>
        <shortName evidence="4">AAD</shortName>
        <shortName evidence="4">ADC</shortName>
        <ecNumber evidence="4">4.1.1.4</ecNumber>
    </recommendedName>
</protein>
<comment type="catalytic activity">
    <reaction evidence="4">
        <text>acetoacetate + H(+) = acetone + CO2</text>
        <dbReference type="Rhea" id="RHEA:19729"/>
        <dbReference type="ChEBI" id="CHEBI:13705"/>
        <dbReference type="ChEBI" id="CHEBI:15347"/>
        <dbReference type="ChEBI" id="CHEBI:15378"/>
        <dbReference type="ChEBI" id="CHEBI:16526"/>
        <dbReference type="EC" id="4.1.1.4"/>
    </reaction>
</comment>
<sequence length="251" mass="27641">MTESEVRERAFAMPLTSPAYPPGPYRFVDREFLIITYRTDPERLKKVIPGPLEMVDPIVKFEFIRMPNSTGFGDYTEAGQVIPVSFQGHTGGYVHAMFLDDMAPIAGGREIWGFPKKLASPQLRVEKDTIGGVLRYGPVPIAVATMGYKYRPAPHDQILASLSAPNYLLKIIPHVDGSPRVCELVRYFCEDISVKGAWNGPAALELFHHALAPVAELPVLEVLSGVHILTDLTLGLGTVVHDYLADREAAS</sequence>
<dbReference type="NCBIfam" id="NF002614">
    <property type="entry name" value="PRK02265.1"/>
    <property type="match status" value="1"/>
</dbReference>
<evidence type="ECO:0000313" key="5">
    <source>
        <dbReference type="EMBL" id="CAD6517980.1"/>
    </source>
</evidence>
<dbReference type="InterPro" id="IPR023375">
    <property type="entry name" value="ADC_dom_sf"/>
</dbReference>
<evidence type="ECO:0000256" key="2">
    <source>
        <dbReference type="ARBA" id="ARBA00023239"/>
    </source>
</evidence>
<keyword evidence="3 4" id="KW-0704">Schiff base</keyword>